<dbReference type="GeneID" id="17305232"/>
<reference evidence="6" key="2">
    <citation type="submission" date="2012-11" db="EMBL/GenBank/DDBJ databases">
        <authorList>
            <person name="Kuo A."/>
            <person name="Curtis B.A."/>
            <person name="Tanifuji G."/>
            <person name="Burki F."/>
            <person name="Gruber A."/>
            <person name="Irimia M."/>
            <person name="Maruyama S."/>
            <person name="Arias M.C."/>
            <person name="Ball S.G."/>
            <person name="Gile G.H."/>
            <person name="Hirakawa Y."/>
            <person name="Hopkins J.F."/>
            <person name="Rensing S.A."/>
            <person name="Schmutz J."/>
            <person name="Symeonidi A."/>
            <person name="Elias M."/>
            <person name="Eveleigh R.J."/>
            <person name="Herman E.K."/>
            <person name="Klute M.J."/>
            <person name="Nakayama T."/>
            <person name="Obornik M."/>
            <person name="Reyes-Prieto A."/>
            <person name="Armbrust E.V."/>
            <person name="Aves S.J."/>
            <person name="Beiko R.G."/>
            <person name="Coutinho P."/>
            <person name="Dacks J.B."/>
            <person name="Durnford D.G."/>
            <person name="Fast N.M."/>
            <person name="Green B.R."/>
            <person name="Grisdale C."/>
            <person name="Hempe F."/>
            <person name="Henrissat B."/>
            <person name="Hoppner M.P."/>
            <person name="Ishida K.-I."/>
            <person name="Kim E."/>
            <person name="Koreny L."/>
            <person name="Kroth P.G."/>
            <person name="Liu Y."/>
            <person name="Malik S.-B."/>
            <person name="Maier U.G."/>
            <person name="McRose D."/>
            <person name="Mock T."/>
            <person name="Neilson J.A."/>
            <person name="Onodera N.T."/>
            <person name="Poole A.M."/>
            <person name="Pritham E.J."/>
            <person name="Richards T.A."/>
            <person name="Rocap G."/>
            <person name="Roy S.W."/>
            <person name="Sarai C."/>
            <person name="Schaack S."/>
            <person name="Shirato S."/>
            <person name="Slamovits C.H."/>
            <person name="Spencer D.F."/>
            <person name="Suzuki S."/>
            <person name="Worden A.Z."/>
            <person name="Zauner S."/>
            <person name="Barry K."/>
            <person name="Bell C."/>
            <person name="Bharti A.K."/>
            <person name="Crow J.A."/>
            <person name="Grimwood J."/>
            <person name="Kramer R."/>
            <person name="Lindquist E."/>
            <person name="Lucas S."/>
            <person name="Salamov A."/>
            <person name="McFadden G.I."/>
            <person name="Lane C.E."/>
            <person name="Keeling P.J."/>
            <person name="Gray M.W."/>
            <person name="Grigoriev I.V."/>
            <person name="Archibald J.M."/>
        </authorList>
    </citation>
    <scope>NUCLEOTIDE SEQUENCE</scope>
    <source>
        <strain evidence="6">CCMP2712</strain>
    </source>
</reference>
<feature type="region of interest" description="Disordered" evidence="2">
    <location>
        <begin position="262"/>
        <end position="324"/>
    </location>
</feature>
<feature type="transmembrane region" description="Helical" evidence="3">
    <location>
        <begin position="520"/>
        <end position="544"/>
    </location>
</feature>
<feature type="transmembrane region" description="Helical" evidence="3">
    <location>
        <begin position="550"/>
        <end position="569"/>
    </location>
</feature>
<feature type="compositionally biased region" description="Low complexity" evidence="2">
    <location>
        <begin position="308"/>
        <end position="318"/>
    </location>
</feature>
<keyword evidence="3" id="KW-1133">Transmembrane helix</keyword>
<feature type="region of interest" description="Disordered" evidence="2">
    <location>
        <begin position="777"/>
        <end position="803"/>
    </location>
</feature>
<feature type="region of interest" description="Disordered" evidence="2">
    <location>
        <begin position="339"/>
        <end position="363"/>
    </location>
</feature>
<dbReference type="HOGENOM" id="CLU_350747_0_0_1"/>
<feature type="compositionally biased region" description="Basic and acidic residues" evidence="2">
    <location>
        <begin position="267"/>
        <end position="283"/>
    </location>
</feature>
<keyword evidence="6" id="KW-1185">Reference proteome</keyword>
<feature type="transmembrane region" description="Helical" evidence="3">
    <location>
        <begin position="681"/>
        <end position="701"/>
    </location>
</feature>
<dbReference type="AlphaFoldDB" id="L1JK45"/>
<feature type="non-terminal residue" evidence="4">
    <location>
        <position position="1"/>
    </location>
</feature>
<feature type="coiled-coil region" evidence="1">
    <location>
        <begin position="404"/>
        <end position="431"/>
    </location>
</feature>
<keyword evidence="1" id="KW-0175">Coiled coil</keyword>
<feature type="compositionally biased region" description="Basic and acidic residues" evidence="2">
    <location>
        <begin position="343"/>
        <end position="360"/>
    </location>
</feature>
<evidence type="ECO:0000256" key="2">
    <source>
        <dbReference type="SAM" id="MobiDB-lite"/>
    </source>
</evidence>
<dbReference type="EnsemblProtists" id="EKX48455">
    <property type="protein sequence ID" value="EKX48455"/>
    <property type="gene ID" value="GUITHDRAFT_162369"/>
</dbReference>
<reference evidence="4 6" key="1">
    <citation type="journal article" date="2012" name="Nature">
        <title>Algal genomes reveal evolutionary mosaicism and the fate of nucleomorphs.</title>
        <authorList>
            <consortium name="DOE Joint Genome Institute"/>
            <person name="Curtis B.A."/>
            <person name="Tanifuji G."/>
            <person name="Burki F."/>
            <person name="Gruber A."/>
            <person name="Irimia M."/>
            <person name="Maruyama S."/>
            <person name="Arias M.C."/>
            <person name="Ball S.G."/>
            <person name="Gile G.H."/>
            <person name="Hirakawa Y."/>
            <person name="Hopkins J.F."/>
            <person name="Kuo A."/>
            <person name="Rensing S.A."/>
            <person name="Schmutz J."/>
            <person name="Symeonidi A."/>
            <person name="Elias M."/>
            <person name="Eveleigh R.J."/>
            <person name="Herman E.K."/>
            <person name="Klute M.J."/>
            <person name="Nakayama T."/>
            <person name="Obornik M."/>
            <person name="Reyes-Prieto A."/>
            <person name="Armbrust E.V."/>
            <person name="Aves S.J."/>
            <person name="Beiko R.G."/>
            <person name="Coutinho P."/>
            <person name="Dacks J.B."/>
            <person name="Durnford D.G."/>
            <person name="Fast N.M."/>
            <person name="Green B.R."/>
            <person name="Grisdale C.J."/>
            <person name="Hempel F."/>
            <person name="Henrissat B."/>
            <person name="Hoppner M.P."/>
            <person name="Ishida K."/>
            <person name="Kim E."/>
            <person name="Koreny L."/>
            <person name="Kroth P.G."/>
            <person name="Liu Y."/>
            <person name="Malik S.B."/>
            <person name="Maier U.G."/>
            <person name="McRose D."/>
            <person name="Mock T."/>
            <person name="Neilson J.A."/>
            <person name="Onodera N.T."/>
            <person name="Poole A.M."/>
            <person name="Pritham E.J."/>
            <person name="Richards T.A."/>
            <person name="Rocap G."/>
            <person name="Roy S.W."/>
            <person name="Sarai C."/>
            <person name="Schaack S."/>
            <person name="Shirato S."/>
            <person name="Slamovits C.H."/>
            <person name="Spencer D.F."/>
            <person name="Suzuki S."/>
            <person name="Worden A.Z."/>
            <person name="Zauner S."/>
            <person name="Barry K."/>
            <person name="Bell C."/>
            <person name="Bharti A.K."/>
            <person name="Crow J.A."/>
            <person name="Grimwood J."/>
            <person name="Kramer R."/>
            <person name="Lindquist E."/>
            <person name="Lucas S."/>
            <person name="Salamov A."/>
            <person name="McFadden G.I."/>
            <person name="Lane C.E."/>
            <person name="Keeling P.J."/>
            <person name="Gray M.W."/>
            <person name="Grigoriev I.V."/>
            <person name="Archibald J.M."/>
        </authorList>
    </citation>
    <scope>NUCLEOTIDE SEQUENCE</scope>
    <source>
        <strain evidence="4 6">CCMP2712</strain>
    </source>
</reference>
<reference evidence="5" key="3">
    <citation type="submission" date="2016-03" db="UniProtKB">
        <authorList>
            <consortium name="EnsemblProtists"/>
        </authorList>
    </citation>
    <scope>IDENTIFICATION</scope>
</reference>
<protein>
    <submittedName>
        <fullName evidence="4 5">Uncharacterized protein</fullName>
    </submittedName>
</protein>
<keyword evidence="3" id="KW-0472">Membrane</keyword>
<evidence type="ECO:0000313" key="4">
    <source>
        <dbReference type="EMBL" id="EKX48455.1"/>
    </source>
</evidence>
<dbReference type="Proteomes" id="UP000011087">
    <property type="component" value="Unassembled WGS sequence"/>
</dbReference>
<feature type="region of interest" description="Disordered" evidence="2">
    <location>
        <begin position="152"/>
        <end position="194"/>
    </location>
</feature>
<gene>
    <name evidence="4" type="ORF">GUITHDRAFT_162369</name>
</gene>
<organism evidence="4">
    <name type="scientific">Guillardia theta (strain CCMP2712)</name>
    <name type="common">Cryptophyte</name>
    <dbReference type="NCBI Taxonomy" id="905079"/>
    <lineage>
        <taxon>Eukaryota</taxon>
        <taxon>Cryptophyceae</taxon>
        <taxon>Pyrenomonadales</taxon>
        <taxon>Geminigeraceae</taxon>
        <taxon>Guillardia</taxon>
    </lineage>
</organism>
<feature type="region of interest" description="Disordered" evidence="2">
    <location>
        <begin position="208"/>
        <end position="241"/>
    </location>
</feature>
<evidence type="ECO:0000313" key="6">
    <source>
        <dbReference type="Proteomes" id="UP000011087"/>
    </source>
</evidence>
<feature type="compositionally biased region" description="Polar residues" evidence="2">
    <location>
        <begin position="286"/>
        <end position="307"/>
    </location>
</feature>
<dbReference type="RefSeq" id="XP_005835435.1">
    <property type="nucleotide sequence ID" value="XM_005835378.1"/>
</dbReference>
<keyword evidence="3" id="KW-0812">Transmembrane</keyword>
<evidence type="ECO:0000256" key="3">
    <source>
        <dbReference type="SAM" id="Phobius"/>
    </source>
</evidence>
<sequence>MKKQSSPNASASHDEPYNNYMKAYRVARARMKTPSKDGLSIEASFGSPLKRTITESSSKIKADASGSKKMPRAISDSDSSDVDSIDFEIRSVGDVTIKEMHPRRLSGRRNIQLSASRFGTTPDDMVGQDEKSVTESEYVEVNRVNQELSSTLNSLQKLSKEQDNGGAKPMEVSETAARKPAAGASNPDDSQEHEVVIEADVGLKGRGLFSPIDAKGEKNPFSPGYENHATENGTRSSRSRTNLSFQEAKDGIRNELQSMHQQLSVADYERSSNDESSRVEQHLSKVKSQLNSSVEDQEQWQHSDQVLSPTSSHSPAWSSKKEKLKAELQKYTAQLRMAKNARKNRESEDLARIQHERTTDEVSSAQINMELVKDEDPYSFVGSDKENREEGMTDLELSSRDHIAKQQEYIKDEINQQLESLERLEGETKKSVSKHDQSSSFAGVFGMNDPAPLAESTNKISVKSSSFGNAEDKTMEIAGDAPPEHAQPVCCGFLAAYSRLPVSGISFDWRDTKSGARNRLLVSFSYVFVYVAIIVLFALLSFIFGLFTPWGFPTWAITLPSLFFGFFYVKAQPRQVRGEFTLPGPVQAFWVFCSWNTAMTFLAAILSANAARSIQPLLSTSYCDGNAVVYNSTSSSIETTYHSPSDVLNLAVCESWNMCKGDGIKMASCGGMYGMNVFNTLFFLFSSFAFLFCLIYLYYIVNVRHREYLEALHGKLTTYDDLTLGACWDKFRQSDFFLFITGDTSAFEKESVESEQEERDHGHGHQQLEIVTHEHISIGDSRNSARSSRVIDPKLQSPSENMC</sequence>
<dbReference type="EMBL" id="JH992985">
    <property type="protein sequence ID" value="EKX48455.1"/>
    <property type="molecule type" value="Genomic_DNA"/>
</dbReference>
<feature type="region of interest" description="Disordered" evidence="2">
    <location>
        <begin position="100"/>
        <end position="136"/>
    </location>
</feature>
<evidence type="ECO:0000313" key="5">
    <source>
        <dbReference type="EnsemblProtists" id="EKX48455"/>
    </source>
</evidence>
<feature type="compositionally biased region" description="Polar residues" evidence="2">
    <location>
        <begin position="109"/>
        <end position="119"/>
    </location>
</feature>
<accession>L1JK45</accession>
<name>L1JK45_GUITC</name>
<dbReference type="PaxDb" id="55529-EKX48455"/>
<feature type="region of interest" description="Disordered" evidence="2">
    <location>
        <begin position="51"/>
        <end position="81"/>
    </location>
</feature>
<feature type="compositionally biased region" description="Polar residues" evidence="2">
    <location>
        <begin position="230"/>
        <end position="241"/>
    </location>
</feature>
<feature type="transmembrane region" description="Helical" evidence="3">
    <location>
        <begin position="589"/>
        <end position="611"/>
    </location>
</feature>
<dbReference type="KEGG" id="gtt:GUITHDRAFT_162369"/>
<proteinExistence type="predicted"/>
<evidence type="ECO:0000256" key="1">
    <source>
        <dbReference type="SAM" id="Coils"/>
    </source>
</evidence>